<dbReference type="Pfam" id="PF03446">
    <property type="entry name" value="NAD_binding_2"/>
    <property type="match status" value="1"/>
</dbReference>
<dbReference type="InterPro" id="IPR029154">
    <property type="entry name" value="HIBADH-like_NADP-bd"/>
</dbReference>
<dbReference type="PANTHER" id="PTHR43580">
    <property type="entry name" value="OXIDOREDUCTASE GLYR1-RELATED"/>
    <property type="match status" value="1"/>
</dbReference>
<organism evidence="5 6">
    <name type="scientific">Bombella dulcis</name>
    <dbReference type="NCBI Taxonomy" id="2967339"/>
    <lineage>
        <taxon>Bacteria</taxon>
        <taxon>Pseudomonadati</taxon>
        <taxon>Pseudomonadota</taxon>
        <taxon>Alphaproteobacteria</taxon>
        <taxon>Acetobacterales</taxon>
        <taxon>Acetobacteraceae</taxon>
        <taxon>Bombella</taxon>
    </lineage>
</organism>
<dbReference type="InterPro" id="IPR013328">
    <property type="entry name" value="6PGD_dom2"/>
</dbReference>
<feature type="domain" description="3-hydroxyisobutyrate dehydrogenase-like NAD-binding" evidence="4">
    <location>
        <begin position="166"/>
        <end position="283"/>
    </location>
</feature>
<gene>
    <name evidence="5" type="ORF">NQF87_00585</name>
</gene>
<evidence type="ECO:0000256" key="1">
    <source>
        <dbReference type="ARBA" id="ARBA00023002"/>
    </source>
</evidence>
<keyword evidence="1" id="KW-0560">Oxidoreductase</keyword>
<dbReference type="InterPro" id="IPR015815">
    <property type="entry name" value="HIBADH-related"/>
</dbReference>
<evidence type="ECO:0000259" key="3">
    <source>
        <dbReference type="Pfam" id="PF03446"/>
    </source>
</evidence>
<proteinExistence type="predicted"/>
<name>A0ABT3W9A6_9PROT</name>
<dbReference type="InterPro" id="IPR006115">
    <property type="entry name" value="6PGDH_NADP-bd"/>
</dbReference>
<dbReference type="InterPro" id="IPR036291">
    <property type="entry name" value="NAD(P)-bd_dom_sf"/>
</dbReference>
<sequence>MSSIRTIGFIGYGAMASLMGRNLIQAGHDVVAYTPSGRSNGAEADVPMLASPRLVAEKSDAIILCVPNDEAENRTLHGEDGLLAGLRHSQLVLDTSTVSPEQADHLAALLKERGVAVLDTPMSGSTPEAEKGALIMLVGGPEDTVERARPILDCIGRITIHAGPAGSAARLKLVVNGIMGGTLNIIAEGIAYGLASGVERDVLFDALQELAVISPHHKRKIGMGQERNFPSQFPTRLMSKDMGLLLEAGRRCGVPMHGMAAASQNLAFSSRHHADDDYSALIAQMEQNIANR</sequence>
<feature type="domain" description="6-phosphogluconate dehydrogenase NADP-binding" evidence="3">
    <location>
        <begin position="6"/>
        <end position="161"/>
    </location>
</feature>
<dbReference type="RefSeq" id="WP_266126493.1">
    <property type="nucleotide sequence ID" value="NZ_JANIDV010000001.1"/>
</dbReference>
<evidence type="ECO:0000259" key="4">
    <source>
        <dbReference type="Pfam" id="PF14833"/>
    </source>
</evidence>
<protein>
    <submittedName>
        <fullName evidence="5">NAD(P)-dependent oxidoreductase</fullName>
    </submittedName>
</protein>
<dbReference type="Gene3D" id="3.40.50.720">
    <property type="entry name" value="NAD(P)-binding Rossmann-like Domain"/>
    <property type="match status" value="1"/>
</dbReference>
<dbReference type="SUPFAM" id="SSF51735">
    <property type="entry name" value="NAD(P)-binding Rossmann-fold domains"/>
    <property type="match status" value="1"/>
</dbReference>
<dbReference type="PANTHER" id="PTHR43580:SF2">
    <property type="entry name" value="CYTOKINE-LIKE NUCLEAR FACTOR N-PAC"/>
    <property type="match status" value="1"/>
</dbReference>
<accession>A0ABT3W9A6</accession>
<dbReference type="Proteomes" id="UP001165633">
    <property type="component" value="Unassembled WGS sequence"/>
</dbReference>
<dbReference type="PIRSF" id="PIRSF000103">
    <property type="entry name" value="HIBADH"/>
    <property type="match status" value="1"/>
</dbReference>
<keyword evidence="2" id="KW-0520">NAD</keyword>
<evidence type="ECO:0000256" key="2">
    <source>
        <dbReference type="ARBA" id="ARBA00023027"/>
    </source>
</evidence>
<dbReference type="Gene3D" id="1.10.1040.10">
    <property type="entry name" value="N-(1-d-carboxylethyl)-l-norvaline Dehydrogenase, domain 2"/>
    <property type="match status" value="1"/>
</dbReference>
<keyword evidence="6" id="KW-1185">Reference proteome</keyword>
<dbReference type="Pfam" id="PF14833">
    <property type="entry name" value="NAD_binding_11"/>
    <property type="match status" value="1"/>
</dbReference>
<evidence type="ECO:0000313" key="6">
    <source>
        <dbReference type="Proteomes" id="UP001165633"/>
    </source>
</evidence>
<dbReference type="InterPro" id="IPR008927">
    <property type="entry name" value="6-PGluconate_DH-like_C_sf"/>
</dbReference>
<evidence type="ECO:0000313" key="5">
    <source>
        <dbReference type="EMBL" id="MCX5615481.1"/>
    </source>
</evidence>
<comment type="caution">
    <text evidence="5">The sequence shown here is derived from an EMBL/GenBank/DDBJ whole genome shotgun (WGS) entry which is preliminary data.</text>
</comment>
<reference evidence="5" key="1">
    <citation type="submission" date="2022-07" db="EMBL/GenBank/DDBJ databases">
        <title>Bombella genomes.</title>
        <authorList>
            <person name="Harer L."/>
            <person name="Styblova S."/>
            <person name="Ehrmann M."/>
        </authorList>
    </citation>
    <scope>NUCLEOTIDE SEQUENCE</scope>
    <source>
        <strain evidence="5">TMW 2.2559</strain>
    </source>
</reference>
<dbReference type="EMBL" id="JANIDV010000001">
    <property type="protein sequence ID" value="MCX5615481.1"/>
    <property type="molecule type" value="Genomic_DNA"/>
</dbReference>
<dbReference type="SUPFAM" id="SSF48179">
    <property type="entry name" value="6-phosphogluconate dehydrogenase C-terminal domain-like"/>
    <property type="match status" value="1"/>
</dbReference>
<dbReference type="InterPro" id="IPR051265">
    <property type="entry name" value="HIBADH-related_NP60_sf"/>
</dbReference>